<dbReference type="EMBL" id="BAAAFI010000045">
    <property type="protein sequence ID" value="GAA0880615.1"/>
    <property type="molecule type" value="Genomic_DNA"/>
</dbReference>
<keyword evidence="2" id="KW-1185">Reference proteome</keyword>
<protein>
    <submittedName>
        <fullName evidence="1">Uncharacterized protein</fullName>
    </submittedName>
</protein>
<evidence type="ECO:0000313" key="1">
    <source>
        <dbReference type="EMBL" id="GAA0880615.1"/>
    </source>
</evidence>
<proteinExistence type="predicted"/>
<gene>
    <name evidence="1" type="ORF">GCM10009119_35850</name>
</gene>
<sequence>MLPAGFCVRQRFIKNSIKPKIVVTTRTNAANIPLLYSSTLTEIILMKNSKMEKTMSKTERTKIGKNIIMSQTI</sequence>
<dbReference type="RefSeq" id="WP_343854068.1">
    <property type="nucleotide sequence ID" value="NZ_BAAAFI010000045.1"/>
</dbReference>
<reference evidence="2" key="1">
    <citation type="journal article" date="2019" name="Int. J. Syst. Evol. Microbiol.">
        <title>The Global Catalogue of Microorganisms (GCM) 10K type strain sequencing project: providing services to taxonomists for standard genome sequencing and annotation.</title>
        <authorList>
            <consortium name="The Broad Institute Genomics Platform"/>
            <consortium name="The Broad Institute Genome Sequencing Center for Infectious Disease"/>
            <person name="Wu L."/>
            <person name="Ma J."/>
        </authorList>
    </citation>
    <scope>NUCLEOTIDE SEQUENCE [LARGE SCALE GENOMIC DNA]</scope>
    <source>
        <strain evidence="2">JCM 16112</strain>
    </source>
</reference>
<dbReference type="Proteomes" id="UP001500469">
    <property type="component" value="Unassembled WGS sequence"/>
</dbReference>
<accession>A0ABP3YGP2</accession>
<name>A0ABP3YGP2_9BACT</name>
<comment type="caution">
    <text evidence="1">The sequence shown here is derived from an EMBL/GenBank/DDBJ whole genome shotgun (WGS) entry which is preliminary data.</text>
</comment>
<organism evidence="1 2">
    <name type="scientific">Algoriphagus jejuensis</name>
    <dbReference type="NCBI Taxonomy" id="419934"/>
    <lineage>
        <taxon>Bacteria</taxon>
        <taxon>Pseudomonadati</taxon>
        <taxon>Bacteroidota</taxon>
        <taxon>Cytophagia</taxon>
        <taxon>Cytophagales</taxon>
        <taxon>Cyclobacteriaceae</taxon>
        <taxon>Algoriphagus</taxon>
    </lineage>
</organism>
<evidence type="ECO:0000313" key="2">
    <source>
        <dbReference type="Proteomes" id="UP001500469"/>
    </source>
</evidence>